<name>A0A2H4UTE5_9VIRU</name>
<feature type="domain" description="Band 7" evidence="1">
    <location>
        <begin position="107"/>
        <end position="290"/>
    </location>
</feature>
<keyword evidence="3" id="KW-1185">Reference proteome</keyword>
<dbReference type="SUPFAM" id="SSF117892">
    <property type="entry name" value="Band 7/SPFH domain"/>
    <property type="match status" value="1"/>
</dbReference>
<accession>A0A2H4UTE5</accession>
<protein>
    <recommendedName>
        <fullName evidence="1">Band 7 domain-containing protein</fullName>
    </recommendedName>
</protein>
<gene>
    <name evidence="2" type="ORF">BMW23_0152</name>
</gene>
<dbReference type="Pfam" id="PF01145">
    <property type="entry name" value="Band_7"/>
    <property type="match status" value="1"/>
</dbReference>
<evidence type="ECO:0000259" key="1">
    <source>
        <dbReference type="Pfam" id="PF01145"/>
    </source>
</evidence>
<dbReference type="EMBL" id="MF782455">
    <property type="protein sequence ID" value="ATZ80211.1"/>
    <property type="molecule type" value="Genomic_DNA"/>
</dbReference>
<dbReference type="Gene3D" id="3.30.479.30">
    <property type="entry name" value="Band 7 domain"/>
    <property type="match status" value="1"/>
</dbReference>
<evidence type="ECO:0000313" key="2">
    <source>
        <dbReference type="EMBL" id="ATZ80211.1"/>
    </source>
</evidence>
<dbReference type="InterPro" id="IPR036013">
    <property type="entry name" value="Band_7/SPFH_dom_sf"/>
</dbReference>
<dbReference type="InterPro" id="IPR001107">
    <property type="entry name" value="Band_7"/>
</dbReference>
<proteinExistence type="predicted"/>
<sequence length="340" mass="38435">MDNLPANLLNRMRQDSAKNEYFRKVEQFNFIEPNSNYKEYMWSVLTFGKICVLVSSGSVGILCEGEKIYFLDEGYHSFSSFGTIFLGERKINIVDNAIVCGSSGFVTISQDHIGVMLVKSEYKILPPGSYQWNNPYVSFKTSIQINEQNIKIGPYQLISVVDGTVAITYKNGKLNILGENDSERIFFLDNPNWIVHGYLDLGTQISKLEDNDLLSKDNVEIVVTAIAEWKIVNSKKAIIECGRSMKEITEKVTQLFCATISRIVANINIDCLSTETNTQDINNGISQQTTTSILSLMQSTVAKKYMTELSTNMNQIGIKVIEIYAPEKHMKNDDVRHHVY</sequence>
<dbReference type="Proteomes" id="UP000240325">
    <property type="component" value="Segment"/>
</dbReference>
<organism evidence="2">
    <name type="scientific">Bodo saltans virus</name>
    <dbReference type="NCBI Taxonomy" id="2024608"/>
    <lineage>
        <taxon>Viruses</taxon>
        <taxon>Varidnaviria</taxon>
        <taxon>Bamfordvirae</taxon>
        <taxon>Nucleocytoviricota</taxon>
        <taxon>Megaviricetes</taxon>
        <taxon>Imitervirales</taxon>
        <taxon>Mimiviridae</taxon>
        <taxon>Klosneuvirinae</taxon>
        <taxon>Theiavirus</taxon>
        <taxon>Theiavirus salishense</taxon>
    </lineage>
</organism>
<evidence type="ECO:0000313" key="3">
    <source>
        <dbReference type="Proteomes" id="UP000240325"/>
    </source>
</evidence>
<reference evidence="2" key="1">
    <citation type="journal article" date="2017" name="Elife">
        <title>The kinetoplastid-infecting Bodo saltans virus (BsV), a window into the most abundant giant viruses in the sea.</title>
        <authorList>
            <person name="Deeg C.M."/>
            <person name="Chow C.-E.T."/>
            <person name="Suttle C.A."/>
        </authorList>
    </citation>
    <scope>NUCLEOTIDE SEQUENCE</scope>
    <source>
        <strain evidence="2">NG1</strain>
    </source>
</reference>